<proteinExistence type="predicted"/>
<organism evidence="1 2">
    <name type="scientific">Phaseolus coccineus</name>
    <name type="common">Scarlet runner bean</name>
    <name type="synonym">Phaseolus multiflorus</name>
    <dbReference type="NCBI Taxonomy" id="3886"/>
    <lineage>
        <taxon>Eukaryota</taxon>
        <taxon>Viridiplantae</taxon>
        <taxon>Streptophyta</taxon>
        <taxon>Embryophyta</taxon>
        <taxon>Tracheophyta</taxon>
        <taxon>Spermatophyta</taxon>
        <taxon>Magnoliopsida</taxon>
        <taxon>eudicotyledons</taxon>
        <taxon>Gunneridae</taxon>
        <taxon>Pentapetalae</taxon>
        <taxon>rosids</taxon>
        <taxon>fabids</taxon>
        <taxon>Fabales</taxon>
        <taxon>Fabaceae</taxon>
        <taxon>Papilionoideae</taxon>
        <taxon>50 kb inversion clade</taxon>
        <taxon>NPAAA clade</taxon>
        <taxon>indigoferoid/millettioid clade</taxon>
        <taxon>Phaseoleae</taxon>
        <taxon>Phaseolus</taxon>
    </lineage>
</organism>
<dbReference type="Proteomes" id="UP001374584">
    <property type="component" value="Unassembled WGS sequence"/>
</dbReference>
<name>A0AAN9MI71_PHACN</name>
<protein>
    <submittedName>
        <fullName evidence="1">Uncharacterized protein</fullName>
    </submittedName>
</protein>
<evidence type="ECO:0000313" key="2">
    <source>
        <dbReference type="Proteomes" id="UP001374584"/>
    </source>
</evidence>
<keyword evidence="2" id="KW-1185">Reference proteome</keyword>
<sequence>MLTAQKQCSVFQLFSVWPKRPSPQTSHCRNVSKVCSRDLTCPGRYSSKPFPPFPCFHILLPFLPDYDLRTLHLCIDDLLFQKNMPTIVHPGLCYCRFWSAGDANCSPPFFQPSN</sequence>
<accession>A0AAN9MI71</accession>
<reference evidence="1 2" key="1">
    <citation type="submission" date="2024-01" db="EMBL/GenBank/DDBJ databases">
        <title>The genomes of 5 underutilized Papilionoideae crops provide insights into root nodulation and disease resistanc.</title>
        <authorList>
            <person name="Jiang F."/>
        </authorList>
    </citation>
    <scope>NUCLEOTIDE SEQUENCE [LARGE SCALE GENOMIC DNA]</scope>
    <source>
        <strain evidence="1">JINMINGXINNONG_FW02</strain>
        <tissue evidence="1">Leaves</tissue>
    </source>
</reference>
<evidence type="ECO:0000313" key="1">
    <source>
        <dbReference type="EMBL" id="KAK7353259.1"/>
    </source>
</evidence>
<comment type="caution">
    <text evidence="1">The sequence shown here is derived from an EMBL/GenBank/DDBJ whole genome shotgun (WGS) entry which is preliminary data.</text>
</comment>
<dbReference type="EMBL" id="JAYMYR010000007">
    <property type="protein sequence ID" value="KAK7353259.1"/>
    <property type="molecule type" value="Genomic_DNA"/>
</dbReference>
<dbReference type="AlphaFoldDB" id="A0AAN9MI71"/>
<gene>
    <name evidence="1" type="ORF">VNO80_18700</name>
</gene>